<comment type="caution">
    <text evidence="1">The sequence shown here is derived from an EMBL/GenBank/DDBJ whole genome shotgun (WGS) entry which is preliminary data.</text>
</comment>
<dbReference type="Proteomes" id="UP001180715">
    <property type="component" value="Unassembled WGS sequence"/>
</dbReference>
<keyword evidence="2" id="KW-1185">Reference proteome</keyword>
<proteinExistence type="predicted"/>
<evidence type="ECO:0000313" key="2">
    <source>
        <dbReference type="Proteomes" id="UP001180715"/>
    </source>
</evidence>
<reference evidence="1" key="1">
    <citation type="submission" date="2023-07" db="EMBL/GenBank/DDBJ databases">
        <title>Sequencing the genomes of 1000 actinobacteria strains.</title>
        <authorList>
            <person name="Klenk H.-P."/>
        </authorList>
    </citation>
    <scope>NUCLEOTIDE SEQUENCE</scope>
    <source>
        <strain evidence="1">DSM 13068</strain>
    </source>
</reference>
<name>A0ABU1YWY9_9MICC</name>
<protein>
    <submittedName>
        <fullName evidence="1">Uncharacterized protein</fullName>
    </submittedName>
</protein>
<dbReference type="EMBL" id="JAVDXX010000001">
    <property type="protein sequence ID" value="MDR7292763.1"/>
    <property type="molecule type" value="Genomic_DNA"/>
</dbReference>
<evidence type="ECO:0000313" key="1">
    <source>
        <dbReference type="EMBL" id="MDR7292763.1"/>
    </source>
</evidence>
<organism evidence="1 2">
    <name type="scientific">Pseudoglutamicibacter albus</name>
    <dbReference type="NCBI Taxonomy" id="98671"/>
    <lineage>
        <taxon>Bacteria</taxon>
        <taxon>Bacillati</taxon>
        <taxon>Actinomycetota</taxon>
        <taxon>Actinomycetes</taxon>
        <taxon>Micrococcales</taxon>
        <taxon>Micrococcaceae</taxon>
        <taxon>Pseudoglutamicibacter</taxon>
    </lineage>
</organism>
<gene>
    <name evidence="1" type="ORF">J2S67_000031</name>
</gene>
<accession>A0ABU1YWY9</accession>
<sequence>MTSQIFRARDSQIPGFTLSLTIIFTGGRFKGDLFPWIRIGYVLVAADLYFIRHDTIDTSRIDTTGQGRKRDG</sequence>